<feature type="region of interest" description="Disordered" evidence="1">
    <location>
        <begin position="394"/>
        <end position="419"/>
    </location>
</feature>
<feature type="compositionally biased region" description="Basic residues" evidence="1">
    <location>
        <begin position="272"/>
        <end position="282"/>
    </location>
</feature>
<keyword evidence="4" id="KW-1185">Reference proteome</keyword>
<dbReference type="Proteomes" id="UP000005317">
    <property type="component" value="Unassembled WGS sequence"/>
</dbReference>
<keyword evidence="2" id="KW-0732">Signal</keyword>
<dbReference type="AlphaFoldDB" id="A0A656HAB0"/>
<organism evidence="3 4">
    <name type="scientific">Thiothrix nivea (strain ATCC 35100 / DSM 5205 / JP2)</name>
    <dbReference type="NCBI Taxonomy" id="870187"/>
    <lineage>
        <taxon>Bacteria</taxon>
        <taxon>Pseudomonadati</taxon>
        <taxon>Pseudomonadota</taxon>
        <taxon>Gammaproteobacteria</taxon>
        <taxon>Thiotrichales</taxon>
        <taxon>Thiotrichaceae</taxon>
        <taxon>Thiothrix</taxon>
    </lineage>
</organism>
<evidence type="ECO:0000313" key="3">
    <source>
        <dbReference type="EMBL" id="EIJ33931.1"/>
    </source>
</evidence>
<feature type="compositionally biased region" description="Polar residues" evidence="1">
    <location>
        <begin position="284"/>
        <end position="298"/>
    </location>
</feature>
<protein>
    <submittedName>
        <fullName evidence="3">Uncharacterized protein</fullName>
    </submittedName>
</protein>
<gene>
    <name evidence="3" type="ORF">Thini_1315</name>
</gene>
<accession>A0A656HAB0</accession>
<feature type="signal peptide" evidence="2">
    <location>
        <begin position="1"/>
        <end position="24"/>
    </location>
</feature>
<evidence type="ECO:0000256" key="1">
    <source>
        <dbReference type="SAM" id="MobiDB-lite"/>
    </source>
</evidence>
<sequence precursor="true">MPAQPNKYWLLALGAALLITRAAATEPASSPLLQTLEKLECAPDAKAARSVLNKLFNISPPGQEWPDEWMGTKPENPALYAGTLDIALSTLSSTAKRFPTLREESERVVLQWNYCDVLEDQRFQNLRLKNNSLQKIAAANDAPLKWDGFRHWGFLSPDPKDRLVPLLLAEIRLAPEAYHLFLHRVYRQHCFPHPESGLRVSEEDAPREPLAPHSITGDIQEAQTAEPAPYPFLWKPSCRIAQQKPIKKPTLQVAAAYPSEKQSVINNETPKKPAKSAVKKTAQKAETSSKTNRINKQAASPAPIQHTEPPPPQTAAEITLPEPGTPVIPAPTKHSDASTEGAKGDTGSATKPEISLEERGKLPSPPPGLAILPTIAQTAPDRAIPMFYEEEELETQEQAHSTTGIINEPGKGENKDKKKKLRLAGSISDTLSLKDGSNSFSASATWSPAPNWFASGNVSVRNGELGYSWSAGYADWEPGTWSAQINNWGPLKPGEGLALDKAVTNIGYKFKSNTLEKHKMAASGNLSVPVNGEPSVSGTVQWSPKHNWYGRATASVPLDGGKPNWNYGLGYTDPRPGKWRVEYSNYGQNDFLGDNPGDGSIIISRGWQF</sequence>
<feature type="chain" id="PRO_5025055222" evidence="2">
    <location>
        <begin position="25"/>
        <end position="609"/>
    </location>
</feature>
<evidence type="ECO:0000256" key="2">
    <source>
        <dbReference type="SAM" id="SignalP"/>
    </source>
</evidence>
<proteinExistence type="predicted"/>
<reference evidence="4" key="1">
    <citation type="journal article" date="2011" name="Stand. Genomic Sci.">
        <title>Genome sequence of the filamentous, gliding Thiothrix nivea neotype strain (JP2(T)).</title>
        <authorList>
            <person name="Lapidus A."/>
            <person name="Nolan M."/>
            <person name="Lucas S."/>
            <person name="Glavina Del Rio T."/>
            <person name="Tice H."/>
            <person name="Cheng J.F."/>
            <person name="Tapia R."/>
            <person name="Han C."/>
            <person name="Goodwin L."/>
            <person name="Pitluck S."/>
            <person name="Liolios K."/>
            <person name="Pagani I."/>
            <person name="Ivanova N."/>
            <person name="Huntemann M."/>
            <person name="Mavromatis K."/>
            <person name="Mikhailova N."/>
            <person name="Pati A."/>
            <person name="Chen A."/>
            <person name="Palaniappan K."/>
            <person name="Land M."/>
            <person name="Brambilla E.M."/>
            <person name="Rohde M."/>
            <person name="Abt B."/>
            <person name="Verbarg S."/>
            <person name="Goker M."/>
            <person name="Bristow J."/>
            <person name="Eisen J.A."/>
            <person name="Markowitz V."/>
            <person name="Hugenholtz P."/>
            <person name="Kyrpides N.C."/>
            <person name="Klenk H.P."/>
            <person name="Woyke T."/>
        </authorList>
    </citation>
    <scope>NUCLEOTIDE SEQUENCE [LARGE SCALE GENOMIC DNA]</scope>
    <source>
        <strain evidence="4">ATCC 35100 / DSM 5205 / JP2</strain>
    </source>
</reference>
<feature type="region of interest" description="Disordered" evidence="1">
    <location>
        <begin position="262"/>
        <end position="367"/>
    </location>
</feature>
<name>A0A656HAB0_THINJ</name>
<dbReference type="EMBL" id="JH651384">
    <property type="protein sequence ID" value="EIJ33931.1"/>
    <property type="molecule type" value="Genomic_DNA"/>
</dbReference>
<evidence type="ECO:0000313" key="4">
    <source>
        <dbReference type="Proteomes" id="UP000005317"/>
    </source>
</evidence>